<dbReference type="GO" id="GO:0002764">
    <property type="term" value="P:immune response-regulating signaling pathway"/>
    <property type="evidence" value="ECO:0007669"/>
    <property type="project" value="TreeGrafter"/>
</dbReference>
<evidence type="ECO:0000256" key="4">
    <source>
        <dbReference type="SAM" id="MobiDB-lite"/>
    </source>
</evidence>
<protein>
    <recommendedName>
        <fullName evidence="5">Ig-like domain-containing protein</fullName>
    </recommendedName>
</protein>
<dbReference type="PANTHER" id="PTHR11738:SF186">
    <property type="entry name" value="OSTEOCLAST-ASSOCIATED IMMUNOGLOBULIN-LIKE RECEPTOR"/>
    <property type="match status" value="1"/>
</dbReference>
<dbReference type="Gene3D" id="2.60.40.10">
    <property type="entry name" value="Immunoglobulins"/>
    <property type="match status" value="3"/>
</dbReference>
<dbReference type="AlphaFoldDB" id="A0A8C4VZ29"/>
<name>A0A8C4VZ29_9SAUR</name>
<dbReference type="Pfam" id="PF13895">
    <property type="entry name" value="Ig_2"/>
    <property type="match status" value="3"/>
</dbReference>
<dbReference type="InterPro" id="IPR007110">
    <property type="entry name" value="Ig-like_dom"/>
</dbReference>
<evidence type="ECO:0000313" key="7">
    <source>
        <dbReference type="Proteomes" id="UP000694390"/>
    </source>
</evidence>
<reference evidence="6" key="1">
    <citation type="submission" date="2025-08" db="UniProtKB">
        <authorList>
            <consortium name="Ensembl"/>
        </authorList>
    </citation>
    <scope>IDENTIFICATION</scope>
</reference>
<accession>A0A8C4VZ29</accession>
<organism evidence="6 7">
    <name type="scientific">Gopherus evgoodei</name>
    <name type="common">Goodes thornscrub tortoise</name>
    <dbReference type="NCBI Taxonomy" id="1825980"/>
    <lineage>
        <taxon>Eukaryota</taxon>
        <taxon>Metazoa</taxon>
        <taxon>Chordata</taxon>
        <taxon>Craniata</taxon>
        <taxon>Vertebrata</taxon>
        <taxon>Euteleostomi</taxon>
        <taxon>Archelosauria</taxon>
        <taxon>Testudinata</taxon>
        <taxon>Testudines</taxon>
        <taxon>Cryptodira</taxon>
        <taxon>Durocryptodira</taxon>
        <taxon>Testudinoidea</taxon>
        <taxon>Testudinidae</taxon>
        <taxon>Gopherus</taxon>
    </lineage>
</organism>
<dbReference type="FunFam" id="2.60.40.10:FF:000049">
    <property type="entry name" value="Leukocyte immunoglobulin-like receptor subfamily B member 1"/>
    <property type="match status" value="3"/>
</dbReference>
<evidence type="ECO:0000256" key="3">
    <source>
        <dbReference type="ARBA" id="ARBA00023319"/>
    </source>
</evidence>
<sequence length="601" mass="64836">MGTICLTQTLPALRLNFPSPAPDGNTGAATPVVISTDQEELSPKPSIFLNPSGGHPGGATTVQCQGQRRGLEFALYKAGARNAAAWGRDSAGVKFPIPKVSRAEEGSYTCYYPPDTWSEPSDPMELVVGSEGPGSATSLPVWHLTGCSEPGSAQSPRTHLDREGGQCHWGVPQLGGAGAPGVSGLREERSLTPGGAAERTRFVSFPLTACLFVTPEGSYPKPSISVSPSGVIPVGGTVTIRCWHQLLDMRILLYKDEDENYLNYTDPVGSEAEFPITSARWEHGGSYTCRYSNRTGEVAYSEPSDPVQIIVAGREYPKPTIWVSPSTVVALGGNVTIPVSIRCRGQHPGVRFVLNKEGRHFPPVDSDGLEAEFSTSNVHRDLGGSYTCSYHSRSEPFAVSYPSDPMELVVRGEGPGSASPFPAPRPPRSSWGFGANGTLRRGRPAGKQGQSLGGSPARGEQQPLETRGREATLTLPFVHRNRESLFNPLIPSPLFSRPCPRLNEAGAEGEVVAWWTWCWAGTQEIWPSSWRSHRLCVMGAHRGFQKCPCGGRGREASTLGDLWPRDHKPRCPRIVETSANAPSIALHKHRVKRQSLTLGAH</sequence>
<keyword evidence="7" id="KW-1185">Reference proteome</keyword>
<keyword evidence="3" id="KW-0393">Immunoglobulin domain</keyword>
<keyword evidence="1" id="KW-0732">Signal</keyword>
<feature type="region of interest" description="Disordered" evidence="4">
    <location>
        <begin position="412"/>
        <end position="469"/>
    </location>
</feature>
<dbReference type="GeneTree" id="ENSGT01150000286974"/>
<dbReference type="Proteomes" id="UP000694390">
    <property type="component" value="Unassembled WGS sequence"/>
</dbReference>
<dbReference type="InterPro" id="IPR013783">
    <property type="entry name" value="Ig-like_fold"/>
</dbReference>
<evidence type="ECO:0000259" key="5">
    <source>
        <dbReference type="PROSITE" id="PS50835"/>
    </source>
</evidence>
<dbReference type="OrthoDB" id="9808644at2759"/>
<reference evidence="6" key="2">
    <citation type="submission" date="2025-09" db="UniProtKB">
        <authorList>
            <consortium name="Ensembl"/>
        </authorList>
    </citation>
    <scope>IDENTIFICATION</scope>
</reference>
<dbReference type="InterPro" id="IPR050412">
    <property type="entry name" value="Ig-like_Receptors_ImmuneReg"/>
</dbReference>
<evidence type="ECO:0000256" key="2">
    <source>
        <dbReference type="ARBA" id="ARBA00023157"/>
    </source>
</evidence>
<dbReference type="SUPFAM" id="SSF48726">
    <property type="entry name" value="Immunoglobulin"/>
    <property type="match status" value="3"/>
</dbReference>
<evidence type="ECO:0000313" key="6">
    <source>
        <dbReference type="Ensembl" id="ENSGEVP00005009603.1"/>
    </source>
</evidence>
<dbReference type="SMART" id="SM00409">
    <property type="entry name" value="IG"/>
    <property type="match status" value="2"/>
</dbReference>
<dbReference type="PANTHER" id="PTHR11738">
    <property type="entry name" value="MHC CLASS I NK CELL RECEPTOR"/>
    <property type="match status" value="1"/>
</dbReference>
<dbReference type="Ensembl" id="ENSGEVT00005010071.1">
    <property type="protein sequence ID" value="ENSGEVP00005009603.1"/>
    <property type="gene ID" value="ENSGEVG00005006456.1"/>
</dbReference>
<dbReference type="InterPro" id="IPR003599">
    <property type="entry name" value="Ig_sub"/>
</dbReference>
<feature type="domain" description="Ig-like" evidence="5">
    <location>
        <begin position="222"/>
        <end position="301"/>
    </location>
</feature>
<evidence type="ECO:0000256" key="1">
    <source>
        <dbReference type="ARBA" id="ARBA00022729"/>
    </source>
</evidence>
<keyword evidence="2" id="KW-1015">Disulfide bond</keyword>
<dbReference type="PROSITE" id="PS50835">
    <property type="entry name" value="IG_LIKE"/>
    <property type="match status" value="1"/>
</dbReference>
<proteinExistence type="predicted"/>
<dbReference type="InterPro" id="IPR036179">
    <property type="entry name" value="Ig-like_dom_sf"/>
</dbReference>